<keyword evidence="4" id="KW-1185">Reference proteome</keyword>
<dbReference type="Proteomes" id="UP000552864">
    <property type="component" value="Unassembled WGS sequence"/>
</dbReference>
<keyword evidence="1" id="KW-0732">Signal</keyword>
<evidence type="ECO:0000313" key="3">
    <source>
        <dbReference type="EMBL" id="NLR82065.1"/>
    </source>
</evidence>
<evidence type="ECO:0000313" key="4">
    <source>
        <dbReference type="Proteomes" id="UP000552864"/>
    </source>
</evidence>
<proteinExistence type="predicted"/>
<gene>
    <name evidence="3" type="ORF">HGH91_25835</name>
</gene>
<dbReference type="InterPro" id="IPR045619">
    <property type="entry name" value="DUF6443"/>
</dbReference>
<evidence type="ECO:0000256" key="1">
    <source>
        <dbReference type="SAM" id="SignalP"/>
    </source>
</evidence>
<dbReference type="Pfam" id="PF20041">
    <property type="entry name" value="DUF6443"/>
    <property type="match status" value="1"/>
</dbReference>
<evidence type="ECO:0000259" key="2">
    <source>
        <dbReference type="Pfam" id="PF20041"/>
    </source>
</evidence>
<reference evidence="3 4" key="1">
    <citation type="submission" date="2020-04" db="EMBL/GenBank/DDBJ databases">
        <authorList>
            <person name="Yin C."/>
        </authorList>
    </citation>
    <scope>NUCLEOTIDE SEQUENCE [LARGE SCALE GENOMIC DNA]</scope>
    <source>
        <strain evidence="3 4">Ak56</strain>
    </source>
</reference>
<dbReference type="InterPro" id="IPR022385">
    <property type="entry name" value="Rhs_assc_core"/>
</dbReference>
<dbReference type="NCBIfam" id="TIGR03696">
    <property type="entry name" value="Rhs_assc_core"/>
    <property type="match status" value="1"/>
</dbReference>
<feature type="signal peptide" evidence="1">
    <location>
        <begin position="1"/>
        <end position="21"/>
    </location>
</feature>
<comment type="caution">
    <text evidence="3">The sequence shown here is derived from an EMBL/GenBank/DDBJ whole genome shotgun (WGS) entry which is preliminary data.</text>
</comment>
<dbReference type="Gene3D" id="2.180.10.10">
    <property type="entry name" value="RHS repeat-associated core"/>
    <property type="match status" value="2"/>
</dbReference>
<sequence length="1507" mass="166316">MKIIFVPIVVAFSLFALDVCAQNKPNNVTAPMAVTPDSLPTAFDGNTRVNFIRTYTPAKTVTDPASITMQSNVVDVAISTNYTDGLQRPLQTVVRQASPDKKDIVIFNSYDNLGREARKFLPYVAGGNDGLFKQDVYQAANTYNTATFPGEQVFYGKSSFDGSPLNKVLKVMTPGNSWAGSQRGMSTKERANTIADSVGRWSISSPDISTIPVSAGFYSANQLLVQEETDEQNHLQVKYIDQKGRIVLIRKKVAANAGQGHIGWASTYFIYDEVNNLRFVIVPKAVEQIMNNWQLSNADVRNELCYQYQYDYKRRVVAQVVPGNGLTEMVYDSRDRLVYLRKANMKDKGWRVSFYDAMDRQVKTGFYTLNKSRSELQQLMDNQAAALQQGNKVLSQTGDMTVSARDRSIQVYKAGSSITFTDGFDTGANDNMDAYIEPGSTNDSYLEAVVMNPLPPEDNIEWWSYAYYDDYSWTGAAAFQGSYTGKLTDGGNPNADLAFTPVSIIRGKLTGNKLRVLGTDQWLTTTAFYNENGRPLQTISDNIAGGKDIVTSLFDFSGKMLSNYVAHTNPRSTLKPGTTMLSIVKYDHAGRITEIKKRLNDDAANDKIIVQQQFNSMGQLRKKMLGVQSNGNMLDSLVYDYNVRGWLKGINQSFVNTNNSTANKFGEILCYDFGFDSSQYNGSITGIKWKGWNDKVARAYGYKYDNLGRLTNADFNQQNTAGATWTKDKADFSVNDLTYDINGNILSMSQQGLKGAAITPVDKLAYSYVPQSNKLQGVLDAVNDPNSTLGDFKDANGTNTIDYDYDANGNLTKDLNKKITQITYNFLDKPELITVAGKGNIRYIYDAAGNKQRKIVTDNSGSTALVTTTDYIGQIIYKNDSLQMIAHEEGRVRAVYKTGSPVTMAYDYFERDHQNNVRVVLTEQADYQLYAATMETSAAPVETALFSNIDASRSAKPVGYPDDKLTDKNEFVARLNARTGGQKIGPSLVLKVTAGDTIQISTRAFYKSGGPTDKGHPLPEEMLTGLINNFSGAAPTADEHTVAGMTASPFGTTFTARDYQRLTEKDQDPQQPNKPKAYLNYVLFDDQFNMVDANSGVKQVQETPDQLQTLATDKMPVTKSGFLYVYTSNESQQDVYFDNLLLGVSLSPVMEETHYYPFGLEMAGISYNATAPLKNNYRYNGGAEWENELEVSQYSTFFRKYDPQIGRFQGVDIAAVKMYDLSPYAYANNNPISFNDPLGDETNLAEIIDNSLNGPGYGGTWSAAGGYQPFTSGTEAFMTGAAQLSAMGLWGSYGVAANYQTAATAYNASEQAQNSQSFVPPNVRYLVGVTVQYKNYDSYVRGGLEIWSQMDKSRPTDFSNYDKGNSVVSPLIIGLGLQSEMMAYGVRTSFKSAQSWWAFGKLTSSQQAWRTMAILGNEGKAFKGAIDGLGRVVFYAQVGISAYKVFDAYYTGDPNANGVLAKATLDVAIGAASVWGGPVGWTIGAIYFIGDANGWWGKDWGQPTYKE</sequence>
<accession>A0A847SR81</accession>
<feature type="chain" id="PRO_5032646458" description="DUF6443 domain-containing protein" evidence="1">
    <location>
        <begin position="22"/>
        <end position="1507"/>
    </location>
</feature>
<dbReference type="RefSeq" id="WP_168741829.1">
    <property type="nucleotide sequence ID" value="NZ_JABAHZ010000008.1"/>
</dbReference>
<name>A0A847SR81_9BACT</name>
<organism evidence="3 4">
    <name type="scientific">Chitinophaga eiseniae</name>
    <dbReference type="NCBI Taxonomy" id="634771"/>
    <lineage>
        <taxon>Bacteria</taxon>
        <taxon>Pseudomonadati</taxon>
        <taxon>Bacteroidota</taxon>
        <taxon>Chitinophagia</taxon>
        <taxon>Chitinophagales</taxon>
        <taxon>Chitinophagaceae</taxon>
        <taxon>Chitinophaga</taxon>
    </lineage>
</organism>
<feature type="domain" description="DUF6443" evidence="2">
    <location>
        <begin position="54"/>
        <end position="188"/>
    </location>
</feature>
<dbReference type="EMBL" id="JABAHZ010000008">
    <property type="protein sequence ID" value="NLR82065.1"/>
    <property type="molecule type" value="Genomic_DNA"/>
</dbReference>
<protein>
    <recommendedName>
        <fullName evidence="2">DUF6443 domain-containing protein</fullName>
    </recommendedName>
</protein>